<dbReference type="Gene3D" id="2.30.30.40">
    <property type="entry name" value="SH3 Domains"/>
    <property type="match status" value="1"/>
</dbReference>
<dbReference type="InterPro" id="IPR003646">
    <property type="entry name" value="SH3-like_bac-type"/>
</dbReference>
<sequence length="149" mass="15905">MKTRHTEILFRFRQGQAHIVSVCLLTASFCLSGVIGCSEQPTPTPQSQEAKKELGPPPSGQSEPEIQSDPIELPNPMAGEKSVRDLGTKTLSETVDYYSNGPQQASPPDGQIQAGTEVTIIERAGSYTLIETADGIRGYISSSAVGVLE</sequence>
<dbReference type="Proteomes" id="UP000006860">
    <property type="component" value="Chromosome"/>
</dbReference>
<dbReference type="Pfam" id="PF08239">
    <property type="entry name" value="SH3_3"/>
    <property type="match status" value="1"/>
</dbReference>
<reference evidence="4" key="1">
    <citation type="submission" date="2011-02" db="EMBL/GenBank/DDBJ databases">
        <title>The complete genome of Planctomyces brasiliensis DSM 5305.</title>
        <authorList>
            <person name="Lucas S."/>
            <person name="Copeland A."/>
            <person name="Lapidus A."/>
            <person name="Bruce D."/>
            <person name="Goodwin L."/>
            <person name="Pitluck S."/>
            <person name="Kyrpides N."/>
            <person name="Mavromatis K."/>
            <person name="Pagani I."/>
            <person name="Ivanova N."/>
            <person name="Ovchinnikova G."/>
            <person name="Lu M."/>
            <person name="Detter J.C."/>
            <person name="Han C."/>
            <person name="Land M."/>
            <person name="Hauser L."/>
            <person name="Markowitz V."/>
            <person name="Cheng J.-F."/>
            <person name="Hugenholtz P."/>
            <person name="Woyke T."/>
            <person name="Wu D."/>
            <person name="Tindall B."/>
            <person name="Pomrenke H.G."/>
            <person name="Brambilla E."/>
            <person name="Klenk H.-P."/>
            <person name="Eisen J.A."/>
        </authorList>
    </citation>
    <scope>NUCLEOTIDE SEQUENCE [LARGE SCALE GENOMIC DNA]</scope>
    <source>
        <strain evidence="4">ATCC 49424 / DSM 5305 / JCM 21570 / NBRC 103401 / IFAM 1448</strain>
    </source>
</reference>
<accession>F0SHR4</accession>
<name>F0SHR4_RUBBR</name>
<evidence type="ECO:0000256" key="1">
    <source>
        <dbReference type="SAM" id="MobiDB-lite"/>
    </source>
</evidence>
<protein>
    <recommendedName>
        <fullName evidence="2">SH3b domain-containing protein</fullName>
    </recommendedName>
</protein>
<evidence type="ECO:0000313" key="3">
    <source>
        <dbReference type="EMBL" id="ADY59544.1"/>
    </source>
</evidence>
<dbReference type="AlphaFoldDB" id="F0SHR4"/>
<gene>
    <name evidence="3" type="ordered locus">Plabr_1935</name>
</gene>
<feature type="compositionally biased region" description="Polar residues" evidence="1">
    <location>
        <begin position="39"/>
        <end position="48"/>
    </location>
</feature>
<dbReference type="OrthoDB" id="9764871at2"/>
<proteinExistence type="predicted"/>
<dbReference type="RefSeq" id="WP_013628271.1">
    <property type="nucleotide sequence ID" value="NC_015174.1"/>
</dbReference>
<keyword evidence="4" id="KW-1185">Reference proteome</keyword>
<dbReference type="STRING" id="756272.Plabr_1935"/>
<organism evidence="3 4">
    <name type="scientific">Rubinisphaera brasiliensis (strain ATCC 49424 / DSM 5305 / JCM 21570 / IAM 15109 / NBRC 103401 / IFAM 1448)</name>
    <name type="common">Planctomyces brasiliensis</name>
    <dbReference type="NCBI Taxonomy" id="756272"/>
    <lineage>
        <taxon>Bacteria</taxon>
        <taxon>Pseudomonadati</taxon>
        <taxon>Planctomycetota</taxon>
        <taxon>Planctomycetia</taxon>
        <taxon>Planctomycetales</taxon>
        <taxon>Planctomycetaceae</taxon>
        <taxon>Rubinisphaera</taxon>
    </lineage>
</organism>
<dbReference type="EMBL" id="CP002546">
    <property type="protein sequence ID" value="ADY59544.1"/>
    <property type="molecule type" value="Genomic_DNA"/>
</dbReference>
<feature type="domain" description="SH3b" evidence="2">
    <location>
        <begin position="101"/>
        <end position="144"/>
    </location>
</feature>
<evidence type="ECO:0000313" key="4">
    <source>
        <dbReference type="Proteomes" id="UP000006860"/>
    </source>
</evidence>
<dbReference type="HOGENOM" id="CLU_1748295_0_0_0"/>
<dbReference type="KEGG" id="pbs:Plabr_1935"/>
<evidence type="ECO:0000259" key="2">
    <source>
        <dbReference type="Pfam" id="PF08239"/>
    </source>
</evidence>
<feature type="region of interest" description="Disordered" evidence="1">
    <location>
        <begin position="39"/>
        <end position="83"/>
    </location>
</feature>